<dbReference type="RefSeq" id="WP_184611012.1">
    <property type="nucleotide sequence ID" value="NZ_BOOS01000079.1"/>
</dbReference>
<name>A0A7W9DPT8_9ACTN</name>
<gene>
    <name evidence="2" type="ORF">BJ981_002510</name>
</gene>
<accession>A0A7W9DPT8</accession>
<dbReference type="EMBL" id="JACHBR010000001">
    <property type="protein sequence ID" value="MBB5626811.1"/>
    <property type="molecule type" value="Genomic_DNA"/>
</dbReference>
<reference evidence="2 3" key="1">
    <citation type="submission" date="2020-08" db="EMBL/GenBank/DDBJ databases">
        <title>Sequencing the genomes of 1000 actinobacteria strains.</title>
        <authorList>
            <person name="Klenk H.-P."/>
        </authorList>
    </citation>
    <scope>NUCLEOTIDE SEQUENCE [LARGE SCALE GENOMIC DNA]</scope>
    <source>
        <strain evidence="2 3">DSM 45790</strain>
    </source>
</reference>
<feature type="compositionally biased region" description="Acidic residues" evidence="1">
    <location>
        <begin position="127"/>
        <end position="140"/>
    </location>
</feature>
<dbReference type="Proteomes" id="UP000588112">
    <property type="component" value="Unassembled WGS sequence"/>
</dbReference>
<protein>
    <submittedName>
        <fullName evidence="2">Uncharacterized protein</fullName>
    </submittedName>
</protein>
<feature type="region of interest" description="Disordered" evidence="1">
    <location>
        <begin position="97"/>
        <end position="169"/>
    </location>
</feature>
<organism evidence="2 3">
    <name type="scientific">Sphaerisporangium krabiense</name>
    <dbReference type="NCBI Taxonomy" id="763782"/>
    <lineage>
        <taxon>Bacteria</taxon>
        <taxon>Bacillati</taxon>
        <taxon>Actinomycetota</taxon>
        <taxon>Actinomycetes</taxon>
        <taxon>Streptosporangiales</taxon>
        <taxon>Streptosporangiaceae</taxon>
        <taxon>Sphaerisporangium</taxon>
    </lineage>
</organism>
<comment type="caution">
    <text evidence="2">The sequence shown here is derived from an EMBL/GenBank/DDBJ whole genome shotgun (WGS) entry which is preliminary data.</text>
</comment>
<keyword evidence="3" id="KW-1185">Reference proteome</keyword>
<proteinExistence type="predicted"/>
<dbReference type="AlphaFoldDB" id="A0A7W9DPT8"/>
<sequence length="169" mass="18674">MCLPGVAWYYLPIRAKVPAVGAKAAHGSFEQPSGTLVRARGNGGEGPAVIVDDIEDRVEICVLKKTRTRVSDDECDDVEERYAWYYIRMDDRRVPAVGKKAEKGSFREPDGMTHRARRSGGPAETAAIDEEADDTRDVDDDVHGTDGTDGTGGTHGTDDWNRLRRRGRR</sequence>
<evidence type="ECO:0000313" key="3">
    <source>
        <dbReference type="Proteomes" id="UP000588112"/>
    </source>
</evidence>
<evidence type="ECO:0000256" key="1">
    <source>
        <dbReference type="SAM" id="MobiDB-lite"/>
    </source>
</evidence>
<feature type="compositionally biased region" description="Basic and acidic residues" evidence="1">
    <location>
        <begin position="97"/>
        <end position="113"/>
    </location>
</feature>
<evidence type="ECO:0000313" key="2">
    <source>
        <dbReference type="EMBL" id="MBB5626811.1"/>
    </source>
</evidence>